<evidence type="ECO:0000256" key="3">
    <source>
        <dbReference type="PROSITE-ProRule" id="PRU00023"/>
    </source>
</evidence>
<dbReference type="SUPFAM" id="SSF48403">
    <property type="entry name" value="Ankyrin repeat"/>
    <property type="match status" value="1"/>
</dbReference>
<protein>
    <submittedName>
        <fullName evidence="4">Ankyrin</fullName>
    </submittedName>
</protein>
<accession>A0AAW0QEH9</accession>
<dbReference type="InterPro" id="IPR036770">
    <property type="entry name" value="Ankyrin_rpt-contain_sf"/>
</dbReference>
<dbReference type="Gene3D" id="1.25.40.20">
    <property type="entry name" value="Ankyrin repeat-containing domain"/>
    <property type="match status" value="2"/>
</dbReference>
<feature type="repeat" description="ANK" evidence="3">
    <location>
        <begin position="349"/>
        <end position="381"/>
    </location>
</feature>
<dbReference type="SMART" id="SM00248">
    <property type="entry name" value="ANK"/>
    <property type="match status" value="3"/>
</dbReference>
<evidence type="ECO:0000313" key="4">
    <source>
        <dbReference type="EMBL" id="KAK8092918.1"/>
    </source>
</evidence>
<dbReference type="Pfam" id="PF13637">
    <property type="entry name" value="Ank_4"/>
    <property type="match status" value="1"/>
</dbReference>
<dbReference type="EMBL" id="JAQQWP010000012">
    <property type="protein sequence ID" value="KAK8092918.1"/>
    <property type="molecule type" value="Genomic_DNA"/>
</dbReference>
<dbReference type="Proteomes" id="UP001392437">
    <property type="component" value="Unassembled WGS sequence"/>
</dbReference>
<evidence type="ECO:0000256" key="1">
    <source>
        <dbReference type="ARBA" id="ARBA00022737"/>
    </source>
</evidence>
<name>A0AAW0QEH9_9PEZI</name>
<proteinExistence type="predicted"/>
<dbReference type="InterPro" id="IPR002110">
    <property type="entry name" value="Ankyrin_rpt"/>
</dbReference>
<reference evidence="4 5" key="1">
    <citation type="submission" date="2023-01" db="EMBL/GenBank/DDBJ databases">
        <title>Analysis of 21 Apiospora genomes using comparative genomics revels a genus with tremendous synthesis potential of carbohydrate active enzymes and secondary metabolites.</title>
        <authorList>
            <person name="Sorensen T."/>
        </authorList>
    </citation>
    <scope>NUCLEOTIDE SEQUENCE [LARGE SCALE GENOMIC DNA]</scope>
    <source>
        <strain evidence="4 5">CBS 117206</strain>
    </source>
</reference>
<organism evidence="4 5">
    <name type="scientific">Apiospora kogelbergensis</name>
    <dbReference type="NCBI Taxonomy" id="1337665"/>
    <lineage>
        <taxon>Eukaryota</taxon>
        <taxon>Fungi</taxon>
        <taxon>Dikarya</taxon>
        <taxon>Ascomycota</taxon>
        <taxon>Pezizomycotina</taxon>
        <taxon>Sordariomycetes</taxon>
        <taxon>Xylariomycetidae</taxon>
        <taxon>Amphisphaeriales</taxon>
        <taxon>Apiosporaceae</taxon>
        <taxon>Apiospora</taxon>
    </lineage>
</organism>
<keyword evidence="2 3" id="KW-0040">ANK repeat</keyword>
<evidence type="ECO:0000313" key="5">
    <source>
        <dbReference type="Proteomes" id="UP001392437"/>
    </source>
</evidence>
<dbReference type="PROSITE" id="PS50088">
    <property type="entry name" value="ANK_REPEAT"/>
    <property type="match status" value="1"/>
</dbReference>
<keyword evidence="5" id="KW-1185">Reference proteome</keyword>
<dbReference type="AlphaFoldDB" id="A0AAW0QEH9"/>
<comment type="caution">
    <text evidence="4">The sequence shown here is derived from an EMBL/GenBank/DDBJ whole genome shotgun (WGS) entry which is preliminary data.</text>
</comment>
<dbReference type="PANTHER" id="PTHR24198">
    <property type="entry name" value="ANKYRIN REPEAT AND PROTEIN KINASE DOMAIN-CONTAINING PROTEIN"/>
    <property type="match status" value="1"/>
</dbReference>
<dbReference type="PROSITE" id="PS50297">
    <property type="entry name" value="ANK_REP_REGION"/>
    <property type="match status" value="1"/>
</dbReference>
<dbReference type="PANTHER" id="PTHR24198:SF165">
    <property type="entry name" value="ANKYRIN REPEAT-CONTAINING PROTEIN-RELATED"/>
    <property type="match status" value="1"/>
</dbReference>
<keyword evidence="1" id="KW-0677">Repeat</keyword>
<sequence length="473" mass="52584">MNLLKLPRELIDEILYQATLCRDDKTSVKRSLRMRLVCKYFAEAVYPALFRTHRLDDAIFKCCFPNYRYKLKRYGVRELWQRYLVYRVTLEQDPTVGRFVEVRDLARILCGEYASLDYRSVVETLCSLALDNVERGPAIFREWGSVSCDKTRPNTNIFRPLYEEVAPDPRLNLLAAAVRLDLPALVEQLLAEGHSPARPNFLFPPATQVAAECGNEALLRLLLEAREKKGLQPLDASTVFGASVAGRLDLLKLVLSPAGASFPHACGCGNGAAPQHSWQTTLLSRAMTATESPAVYEYLEAAWAPGYLRGTLHHELDLVSHAGRGNPGMVRYFLDQRGVPVDGVEEHGNMDTALAMAVGSGHDDVVDLLLERGADVNWARTPKGSSIALRSAVRQGHVGLARKLLARGAELRWNVSGERWTMQAAFHLESADMVRLLVERGAPLDDVAPKLRADLLGLGYETMVDLLDTYTVV</sequence>
<gene>
    <name evidence="4" type="ORF">PG999_014505</name>
</gene>
<evidence type="ECO:0000256" key="2">
    <source>
        <dbReference type="ARBA" id="ARBA00023043"/>
    </source>
</evidence>